<dbReference type="AlphaFoldDB" id="A0A1H2PAI5"/>
<organism evidence="1 2">
    <name type="scientific">Pseudomonas vancouverensis</name>
    <dbReference type="NCBI Taxonomy" id="95300"/>
    <lineage>
        <taxon>Bacteria</taxon>
        <taxon>Pseudomonadati</taxon>
        <taxon>Pseudomonadota</taxon>
        <taxon>Gammaproteobacteria</taxon>
        <taxon>Pseudomonadales</taxon>
        <taxon>Pseudomonadaceae</taxon>
        <taxon>Pseudomonas</taxon>
    </lineage>
</organism>
<keyword evidence="2" id="KW-1185">Reference proteome</keyword>
<dbReference type="OrthoDB" id="7026325at2"/>
<proteinExistence type="predicted"/>
<dbReference type="EMBL" id="RRZK01000019">
    <property type="protein sequence ID" value="TDB61996.1"/>
    <property type="molecule type" value="Genomic_DNA"/>
</dbReference>
<comment type="caution">
    <text evidence="1">The sequence shown here is derived from an EMBL/GenBank/DDBJ whole genome shotgun (WGS) entry which is preliminary data.</text>
</comment>
<accession>A0A1H2PAI5</accession>
<reference evidence="2" key="1">
    <citation type="journal article" date="2019" name="bioRxiv">
        <title>Bacterially produced spermidine induces plant systemic susceptibility to pathogens.</title>
        <authorList>
            <person name="Melnyk R.A."/>
            <person name="Beskrovnaya P.A."/>
            <person name="Liu Z."/>
            <person name="Song Y."/>
            <person name="Haney C.H."/>
        </authorList>
    </citation>
    <scope>NUCLEOTIDE SEQUENCE [LARGE SCALE GENOMIC DNA]</scope>
    <source>
        <strain evidence="2">Dha-51</strain>
    </source>
</reference>
<sequence>MTKTAFDTWLINGNITIFFGSHPDSFKKDILASSLLSDLIAEKKSSNRLTSWPTYKNTVRNIGWTTNRQTSRRLEFESTSLLKITKQSVGSALLEDEQQTLANAIKQMALLQPESVELMTIIRKLESNAVKSDTPTTTVTSTAALLTIIRSNKTVITQQLAFTTNHALSVDLFDQPVLSSINDRQTNSWQLHSLLDERHYSQIRDDVLKKLGQNIESKLMHILAPTA</sequence>
<gene>
    <name evidence="1" type="ORF">EIY72_14775</name>
</gene>
<evidence type="ECO:0000313" key="1">
    <source>
        <dbReference type="EMBL" id="TDB61996.1"/>
    </source>
</evidence>
<evidence type="ECO:0000313" key="2">
    <source>
        <dbReference type="Proteomes" id="UP000295254"/>
    </source>
</evidence>
<dbReference type="Proteomes" id="UP000295254">
    <property type="component" value="Unassembled WGS sequence"/>
</dbReference>
<dbReference type="RefSeq" id="WP_093227104.1">
    <property type="nucleotide sequence ID" value="NZ_LT629803.1"/>
</dbReference>
<name>A0A1H2PAI5_PSEVA</name>
<protein>
    <submittedName>
        <fullName evidence="1">Uncharacterized protein</fullName>
    </submittedName>
</protein>